<dbReference type="EMBL" id="SRLO01021192">
    <property type="protein sequence ID" value="TNN22744.1"/>
    <property type="molecule type" value="Genomic_DNA"/>
</dbReference>
<name>A0A4Z2E233_9TELE</name>
<dbReference type="Proteomes" id="UP000314294">
    <property type="component" value="Unassembled WGS sequence"/>
</dbReference>
<evidence type="ECO:0000313" key="2">
    <source>
        <dbReference type="Proteomes" id="UP000314294"/>
    </source>
</evidence>
<evidence type="ECO:0000313" key="1">
    <source>
        <dbReference type="EMBL" id="TNN22744.1"/>
    </source>
</evidence>
<comment type="caution">
    <text evidence="1">The sequence shown here is derived from an EMBL/GenBank/DDBJ whole genome shotgun (WGS) entry which is preliminary data.</text>
</comment>
<keyword evidence="2" id="KW-1185">Reference proteome</keyword>
<dbReference type="AlphaFoldDB" id="A0A4Z2E233"/>
<proteinExistence type="predicted"/>
<protein>
    <submittedName>
        <fullName evidence="1">Uncharacterized protein</fullName>
    </submittedName>
</protein>
<organism evidence="1 2">
    <name type="scientific">Liparis tanakae</name>
    <name type="common">Tanaka's snailfish</name>
    <dbReference type="NCBI Taxonomy" id="230148"/>
    <lineage>
        <taxon>Eukaryota</taxon>
        <taxon>Metazoa</taxon>
        <taxon>Chordata</taxon>
        <taxon>Craniata</taxon>
        <taxon>Vertebrata</taxon>
        <taxon>Euteleostomi</taxon>
        <taxon>Actinopterygii</taxon>
        <taxon>Neopterygii</taxon>
        <taxon>Teleostei</taxon>
        <taxon>Neoteleostei</taxon>
        <taxon>Acanthomorphata</taxon>
        <taxon>Eupercaria</taxon>
        <taxon>Perciformes</taxon>
        <taxon>Cottioidei</taxon>
        <taxon>Cottales</taxon>
        <taxon>Liparidae</taxon>
        <taxon>Liparis</taxon>
    </lineage>
</organism>
<gene>
    <name evidence="1" type="ORF">EYF80_067140</name>
</gene>
<reference evidence="1 2" key="1">
    <citation type="submission" date="2019-03" db="EMBL/GenBank/DDBJ databases">
        <title>First draft genome of Liparis tanakae, snailfish: a comprehensive survey of snailfish specific genes.</title>
        <authorList>
            <person name="Kim W."/>
            <person name="Song I."/>
            <person name="Jeong J.-H."/>
            <person name="Kim D."/>
            <person name="Kim S."/>
            <person name="Ryu S."/>
            <person name="Song J.Y."/>
            <person name="Lee S.K."/>
        </authorList>
    </citation>
    <scope>NUCLEOTIDE SEQUENCE [LARGE SCALE GENOMIC DNA]</scope>
    <source>
        <tissue evidence="1">Muscle</tissue>
    </source>
</reference>
<accession>A0A4Z2E233</accession>
<sequence>MRQHETTWFQSPVFRFQSLVFRFQSPVFRRRLQVPLLRPLPVQPRFSVTGRCNGSLQARSLEGTITSDVKSILHQGNIWHLLDAILLP</sequence>